<keyword evidence="2" id="KW-1185">Reference proteome</keyword>
<reference evidence="2" key="2">
    <citation type="submission" date="2015-01" db="EMBL/GenBank/DDBJ databases">
        <title>Evolutionary Origins and Diversification of the Mycorrhizal Mutualists.</title>
        <authorList>
            <consortium name="DOE Joint Genome Institute"/>
            <consortium name="Mycorrhizal Genomics Consortium"/>
            <person name="Kohler A."/>
            <person name="Kuo A."/>
            <person name="Nagy L.G."/>
            <person name="Floudas D."/>
            <person name="Copeland A."/>
            <person name="Barry K.W."/>
            <person name="Cichocki N."/>
            <person name="Veneault-Fourrey C."/>
            <person name="LaButti K."/>
            <person name="Lindquist E.A."/>
            <person name="Lipzen A."/>
            <person name="Lundell T."/>
            <person name="Morin E."/>
            <person name="Murat C."/>
            <person name="Riley R."/>
            <person name="Ohm R."/>
            <person name="Sun H."/>
            <person name="Tunlid A."/>
            <person name="Henrissat B."/>
            <person name="Grigoriev I.V."/>
            <person name="Hibbett D.S."/>
            <person name="Martin F."/>
        </authorList>
    </citation>
    <scope>NUCLEOTIDE SEQUENCE [LARGE SCALE GENOMIC DNA]</scope>
    <source>
        <strain evidence="2">LaAM-08-1</strain>
    </source>
</reference>
<protein>
    <submittedName>
        <fullName evidence="1">Uncharacterized protein</fullName>
    </submittedName>
</protein>
<dbReference type="EMBL" id="KN838571">
    <property type="protein sequence ID" value="KIK04348.1"/>
    <property type="molecule type" value="Genomic_DNA"/>
</dbReference>
<evidence type="ECO:0000313" key="2">
    <source>
        <dbReference type="Proteomes" id="UP000054477"/>
    </source>
</evidence>
<sequence>MEGRLRVGIMTTTHQSGNKAIWKTHQIWLNIQRMPALPISEKLSRISVATSQEGHYIKRANRWGERLNLKLVCVKFSLRPK</sequence>
<dbReference type="AlphaFoldDB" id="A0A0C9Y8I2"/>
<dbReference type="HOGENOM" id="CLU_2574234_0_0_1"/>
<proteinExistence type="predicted"/>
<name>A0A0C9Y8I2_9AGAR</name>
<evidence type="ECO:0000313" key="1">
    <source>
        <dbReference type="EMBL" id="KIK04348.1"/>
    </source>
</evidence>
<dbReference type="Proteomes" id="UP000054477">
    <property type="component" value="Unassembled WGS sequence"/>
</dbReference>
<organism evidence="1 2">
    <name type="scientific">Laccaria amethystina LaAM-08-1</name>
    <dbReference type="NCBI Taxonomy" id="1095629"/>
    <lineage>
        <taxon>Eukaryota</taxon>
        <taxon>Fungi</taxon>
        <taxon>Dikarya</taxon>
        <taxon>Basidiomycota</taxon>
        <taxon>Agaricomycotina</taxon>
        <taxon>Agaricomycetes</taxon>
        <taxon>Agaricomycetidae</taxon>
        <taxon>Agaricales</taxon>
        <taxon>Agaricineae</taxon>
        <taxon>Hydnangiaceae</taxon>
        <taxon>Laccaria</taxon>
    </lineage>
</organism>
<gene>
    <name evidence="1" type="ORF">K443DRAFT_427860</name>
</gene>
<reference evidence="1 2" key="1">
    <citation type="submission" date="2014-04" db="EMBL/GenBank/DDBJ databases">
        <authorList>
            <consortium name="DOE Joint Genome Institute"/>
            <person name="Kuo A."/>
            <person name="Kohler A."/>
            <person name="Nagy L.G."/>
            <person name="Floudas D."/>
            <person name="Copeland A."/>
            <person name="Barry K.W."/>
            <person name="Cichocki N."/>
            <person name="Veneault-Fourrey C."/>
            <person name="LaButti K."/>
            <person name="Lindquist E.A."/>
            <person name="Lipzen A."/>
            <person name="Lundell T."/>
            <person name="Morin E."/>
            <person name="Murat C."/>
            <person name="Sun H."/>
            <person name="Tunlid A."/>
            <person name="Henrissat B."/>
            <person name="Grigoriev I.V."/>
            <person name="Hibbett D.S."/>
            <person name="Martin F."/>
            <person name="Nordberg H.P."/>
            <person name="Cantor M.N."/>
            <person name="Hua S.X."/>
        </authorList>
    </citation>
    <scope>NUCLEOTIDE SEQUENCE [LARGE SCALE GENOMIC DNA]</scope>
    <source>
        <strain evidence="1 2">LaAM-08-1</strain>
    </source>
</reference>
<accession>A0A0C9Y8I2</accession>